<dbReference type="AlphaFoldDB" id="A0A0G0MLX2"/>
<gene>
    <name evidence="1" type="ORF">UT30_C0012G0014</name>
</gene>
<evidence type="ECO:0008006" key="3">
    <source>
        <dbReference type="Google" id="ProtNLM"/>
    </source>
</evidence>
<protein>
    <recommendedName>
        <fullName evidence="3">Maf-like protein</fullName>
    </recommendedName>
</protein>
<dbReference type="EMBL" id="LBWG01000012">
    <property type="protein sequence ID" value="KKR04103.1"/>
    <property type="molecule type" value="Genomic_DNA"/>
</dbReference>
<evidence type="ECO:0000313" key="1">
    <source>
        <dbReference type="EMBL" id="KKR04103.1"/>
    </source>
</evidence>
<name>A0A0G0MLX2_9BACT</name>
<comment type="caution">
    <text evidence="1">The sequence shown here is derived from an EMBL/GenBank/DDBJ whole genome shotgun (WGS) entry which is preliminary data.</text>
</comment>
<organism evidence="1 2">
    <name type="scientific">Candidatus Uhrbacteria bacterium GW2011_GWF2_39_13</name>
    <dbReference type="NCBI Taxonomy" id="1618995"/>
    <lineage>
        <taxon>Bacteria</taxon>
        <taxon>Candidatus Uhriibacteriota</taxon>
    </lineage>
</organism>
<reference evidence="1 2" key="1">
    <citation type="journal article" date="2015" name="Nature">
        <title>rRNA introns, odd ribosomes, and small enigmatic genomes across a large radiation of phyla.</title>
        <authorList>
            <person name="Brown C.T."/>
            <person name="Hug L.A."/>
            <person name="Thomas B.C."/>
            <person name="Sharon I."/>
            <person name="Castelle C.J."/>
            <person name="Singh A."/>
            <person name="Wilkins M.J."/>
            <person name="Williams K.H."/>
            <person name="Banfield J.F."/>
        </authorList>
    </citation>
    <scope>NUCLEOTIDE SEQUENCE [LARGE SCALE GENOMIC DNA]</scope>
</reference>
<sequence>MKITLCGSIAFIDEMQMTKDKLKALGHEVKLPPSEILDEQGKTMPVKEYYALRKTTNETEGWIWDAKEQAMRNHFEKVLWADAILVLNHDKNGVANYIGANTLLEMGLAFHHRKKIFLLKPIPELSYKEEILGMHPIVLFGGLSSIV</sequence>
<accession>A0A0G0MLX2</accession>
<dbReference type="Proteomes" id="UP000033935">
    <property type="component" value="Unassembled WGS sequence"/>
</dbReference>
<proteinExistence type="predicted"/>
<evidence type="ECO:0000313" key="2">
    <source>
        <dbReference type="Proteomes" id="UP000033935"/>
    </source>
</evidence>